<reference evidence="1 2" key="1">
    <citation type="submission" date="2020-02" db="EMBL/GenBank/DDBJ databases">
        <title>A chromosome-scale genome assembly of the black bullhead catfish (Ameiurus melas).</title>
        <authorList>
            <person name="Wen M."/>
            <person name="Zham M."/>
            <person name="Cabau C."/>
            <person name="Klopp C."/>
            <person name="Donnadieu C."/>
            <person name="Roques C."/>
            <person name="Bouchez O."/>
            <person name="Lampietro C."/>
            <person name="Jouanno E."/>
            <person name="Herpin A."/>
            <person name="Louis A."/>
            <person name="Berthelot C."/>
            <person name="Parey E."/>
            <person name="Roest-Crollius H."/>
            <person name="Braasch I."/>
            <person name="Postlethwait J."/>
            <person name="Robinson-Rechavi M."/>
            <person name="Echchiki A."/>
            <person name="Begum T."/>
            <person name="Montfort J."/>
            <person name="Schartl M."/>
            <person name="Bobe J."/>
            <person name="Guiguen Y."/>
        </authorList>
    </citation>
    <scope>NUCLEOTIDE SEQUENCE [LARGE SCALE GENOMIC DNA]</scope>
    <source>
        <strain evidence="1">M_S1</strain>
        <tissue evidence="1">Blood</tissue>
    </source>
</reference>
<dbReference type="EMBL" id="JAAGNN010000003">
    <property type="protein sequence ID" value="KAF4091610.1"/>
    <property type="molecule type" value="Genomic_DNA"/>
</dbReference>
<gene>
    <name evidence="1" type="ORF">AMELA_G00038830</name>
</gene>
<protein>
    <submittedName>
        <fullName evidence="1">Uncharacterized protein</fullName>
    </submittedName>
</protein>
<proteinExistence type="predicted"/>
<comment type="caution">
    <text evidence="1">The sequence shown here is derived from an EMBL/GenBank/DDBJ whole genome shotgun (WGS) entry which is preliminary data.</text>
</comment>
<dbReference type="AlphaFoldDB" id="A0A7J6B995"/>
<keyword evidence="2" id="KW-1185">Reference proteome</keyword>
<name>A0A7J6B995_AMEME</name>
<organism evidence="1 2">
    <name type="scientific">Ameiurus melas</name>
    <name type="common">Black bullhead</name>
    <name type="synonym">Silurus melas</name>
    <dbReference type="NCBI Taxonomy" id="219545"/>
    <lineage>
        <taxon>Eukaryota</taxon>
        <taxon>Metazoa</taxon>
        <taxon>Chordata</taxon>
        <taxon>Craniata</taxon>
        <taxon>Vertebrata</taxon>
        <taxon>Euteleostomi</taxon>
        <taxon>Actinopterygii</taxon>
        <taxon>Neopterygii</taxon>
        <taxon>Teleostei</taxon>
        <taxon>Ostariophysi</taxon>
        <taxon>Siluriformes</taxon>
        <taxon>Ictaluridae</taxon>
        <taxon>Ameiurus</taxon>
    </lineage>
</organism>
<evidence type="ECO:0000313" key="1">
    <source>
        <dbReference type="EMBL" id="KAF4091610.1"/>
    </source>
</evidence>
<accession>A0A7J6B995</accession>
<dbReference type="Proteomes" id="UP000593565">
    <property type="component" value="Unassembled WGS sequence"/>
</dbReference>
<sequence length="67" mass="7621">MGCCSSKCHEEGELEVFSWGEKEGGNEGREQEIGRNLCTPKIVTPSQRGKRVEQFLRSRRIASRSHQ</sequence>
<evidence type="ECO:0000313" key="2">
    <source>
        <dbReference type="Proteomes" id="UP000593565"/>
    </source>
</evidence>